<dbReference type="Proteomes" id="UP001221757">
    <property type="component" value="Unassembled WGS sequence"/>
</dbReference>
<protein>
    <submittedName>
        <fullName evidence="2">Uncharacterized protein</fullName>
    </submittedName>
</protein>
<evidence type="ECO:0000313" key="2">
    <source>
        <dbReference type="EMBL" id="KAJ7697046.1"/>
    </source>
</evidence>
<feature type="compositionally biased region" description="Basic and acidic residues" evidence="1">
    <location>
        <begin position="529"/>
        <end position="546"/>
    </location>
</feature>
<name>A0AAD7DT32_MYCRO</name>
<sequence length="559" mass="63979">MKLGPIFVKQYLIWTLKNLWCPLNCWSKRRKYLRPKMGRIDYGQPSTCDLAMRLNRYTPVIWRGRNPDKHKEHERPRSLIEHGWKIPGPKLWLVSKGGTMNIQHHWQKRFLVYAILWTSYAIAELLSDEIYTATVTRFEEVKTTLHNSFLKKMPRMTRLLCFFPEVSGQERELWRSLLDRIPETVTFEQLEEVVKELETTLKHLIPILNKLLSQWPTPLISSVQIAESSSCGSRVSDPSSRSPVSKPLESKQQCLGNFLSGVPEMFHPKQTKADGYKKQTLAHFLTGSTPLGRPGAASGEKNVAGVSKKLADFGVMRNEMEKGHVLTDEDVGTSVFMWPSPLFPVLNDANWDPSEAMDETGMELISVDFDPRDFVLNLKTSFLEVEPLLHCSPQIFTKDEWIGVARTPKNKHGFKVVMSLEMRTHVLVFLAKDNNARFQDIVFDHWAWSEFTVKYWRSRGTKNDKKSVGSVIGAAGNQPFRGIECYLRNENLNLAGLHIWDMVLNSANNVLRNSARNSIGNDTEGPENEAGKREFPFDDNNKRHPEAYCGAYSNPKNNT</sequence>
<organism evidence="2 3">
    <name type="scientific">Mycena rosella</name>
    <name type="common">Pink bonnet</name>
    <name type="synonym">Agaricus rosellus</name>
    <dbReference type="NCBI Taxonomy" id="1033263"/>
    <lineage>
        <taxon>Eukaryota</taxon>
        <taxon>Fungi</taxon>
        <taxon>Dikarya</taxon>
        <taxon>Basidiomycota</taxon>
        <taxon>Agaricomycotina</taxon>
        <taxon>Agaricomycetes</taxon>
        <taxon>Agaricomycetidae</taxon>
        <taxon>Agaricales</taxon>
        <taxon>Marasmiineae</taxon>
        <taxon>Mycenaceae</taxon>
        <taxon>Mycena</taxon>
    </lineage>
</organism>
<dbReference type="AlphaFoldDB" id="A0AAD7DT32"/>
<reference evidence="2" key="1">
    <citation type="submission" date="2023-03" db="EMBL/GenBank/DDBJ databases">
        <title>Massive genome expansion in bonnet fungi (Mycena s.s.) driven by repeated elements and novel gene families across ecological guilds.</title>
        <authorList>
            <consortium name="Lawrence Berkeley National Laboratory"/>
            <person name="Harder C.B."/>
            <person name="Miyauchi S."/>
            <person name="Viragh M."/>
            <person name="Kuo A."/>
            <person name="Thoen E."/>
            <person name="Andreopoulos B."/>
            <person name="Lu D."/>
            <person name="Skrede I."/>
            <person name="Drula E."/>
            <person name="Henrissat B."/>
            <person name="Morin E."/>
            <person name="Kohler A."/>
            <person name="Barry K."/>
            <person name="LaButti K."/>
            <person name="Morin E."/>
            <person name="Salamov A."/>
            <person name="Lipzen A."/>
            <person name="Mereny Z."/>
            <person name="Hegedus B."/>
            <person name="Baldrian P."/>
            <person name="Stursova M."/>
            <person name="Weitz H."/>
            <person name="Taylor A."/>
            <person name="Grigoriev I.V."/>
            <person name="Nagy L.G."/>
            <person name="Martin F."/>
            <person name="Kauserud H."/>
        </authorList>
    </citation>
    <scope>NUCLEOTIDE SEQUENCE</scope>
    <source>
        <strain evidence="2">CBHHK067</strain>
    </source>
</reference>
<accession>A0AAD7DT32</accession>
<keyword evidence="3" id="KW-1185">Reference proteome</keyword>
<feature type="compositionally biased region" description="Low complexity" evidence="1">
    <location>
        <begin position="230"/>
        <end position="245"/>
    </location>
</feature>
<dbReference type="EMBL" id="JARKIE010000032">
    <property type="protein sequence ID" value="KAJ7697046.1"/>
    <property type="molecule type" value="Genomic_DNA"/>
</dbReference>
<comment type="caution">
    <text evidence="2">The sequence shown here is derived from an EMBL/GenBank/DDBJ whole genome shotgun (WGS) entry which is preliminary data.</text>
</comment>
<evidence type="ECO:0000256" key="1">
    <source>
        <dbReference type="SAM" id="MobiDB-lite"/>
    </source>
</evidence>
<evidence type="ECO:0000313" key="3">
    <source>
        <dbReference type="Proteomes" id="UP001221757"/>
    </source>
</evidence>
<gene>
    <name evidence="2" type="ORF">B0H17DRAFT_1130683</name>
</gene>
<feature type="region of interest" description="Disordered" evidence="1">
    <location>
        <begin position="230"/>
        <end position="249"/>
    </location>
</feature>
<feature type="region of interest" description="Disordered" evidence="1">
    <location>
        <begin position="517"/>
        <end position="559"/>
    </location>
</feature>
<proteinExistence type="predicted"/>